<dbReference type="EMBL" id="VOSW01000001">
    <property type="protein sequence ID" value="KAE8761849.1"/>
    <property type="molecule type" value="Genomic_DNA"/>
</dbReference>
<evidence type="ECO:0000256" key="12">
    <source>
        <dbReference type="SAM" id="MobiDB-lite"/>
    </source>
</evidence>
<dbReference type="Pfam" id="PF17820">
    <property type="entry name" value="PDZ_6"/>
    <property type="match status" value="1"/>
</dbReference>
<evidence type="ECO:0000256" key="4">
    <source>
        <dbReference type="ARBA" id="ARBA00013035"/>
    </source>
</evidence>
<dbReference type="PRINTS" id="PR00834">
    <property type="entry name" value="PROTEASES2C"/>
</dbReference>
<dbReference type="PANTHER" id="PTHR22939:SF130">
    <property type="entry name" value="PERIPLASMIC SERINE ENDOPROTEASE DEGP-LIKE-RELATED"/>
    <property type="match status" value="1"/>
</dbReference>
<dbReference type="GO" id="GO:0004252">
    <property type="term" value="F:serine-type endopeptidase activity"/>
    <property type="evidence" value="ECO:0007669"/>
    <property type="project" value="InterPro"/>
</dbReference>
<gene>
    <name evidence="14" type="ORF">FSO04_00405</name>
</gene>
<name>A0A6N6WPG7_9BURK</name>
<evidence type="ECO:0000256" key="10">
    <source>
        <dbReference type="ARBA" id="ARBA00023016"/>
    </source>
</evidence>
<dbReference type="InterPro" id="IPR041489">
    <property type="entry name" value="PDZ_6"/>
</dbReference>
<evidence type="ECO:0000256" key="5">
    <source>
        <dbReference type="ARBA" id="ARBA00013958"/>
    </source>
</evidence>
<evidence type="ECO:0000259" key="13">
    <source>
        <dbReference type="PROSITE" id="PS50106"/>
    </source>
</evidence>
<dbReference type="PROSITE" id="PS50106">
    <property type="entry name" value="PDZ"/>
    <property type="match status" value="2"/>
</dbReference>
<comment type="catalytic activity">
    <reaction evidence="1">
        <text>Acts on substrates that are at least partially unfolded. The cleavage site P1 residue is normally between a pair of hydrophobic residues, such as Val-|-Val.</text>
        <dbReference type="EC" id="3.4.21.107"/>
    </reaction>
</comment>
<evidence type="ECO:0000256" key="8">
    <source>
        <dbReference type="ARBA" id="ARBA00022801"/>
    </source>
</evidence>
<comment type="subcellular location">
    <subcellularLocation>
        <location evidence="2">Periplasm</location>
    </subcellularLocation>
</comment>
<evidence type="ECO:0000256" key="6">
    <source>
        <dbReference type="ARBA" id="ARBA00022670"/>
    </source>
</evidence>
<sequence>MYRPACDRAPVPGITPPWRCTVFAPTLARTLLQAALIAAFLSGYLCLPPAANAATVAPPPAKEKRVPPASASASVDFPTIVERYGPAVVNISATASEQSSSIPAPAAIDADDPILAFVKHVTPKSQASQDGSARAMTGMGSGFIVSPDGLILTTAHVVDQADEVTVRLTDRREFKAKVLAVDAQSDVALIQIDATKLPTVKLGDSSRVRVGESVLAIGSPDSFANTVAAGIVSATSRTLQDGSSFPFFQTDIAANPDNSGGPLFNRAGEVVGIDVQIYADSDRSPSLAFAIPINMAAKVRSQVQAAKATSPGGLGVEVQDVGPGLAVAFGLPRPAGALVNSVAPGTTAAASGLKPGDVIVRIGDKPIDRSTELGEDAAALPPGTKTTLKLIRNRRPMTLTVMVGASAESPKARPVEGGSGSGDRLGLSMHPLTEDERRASDLAVGLMVDGVDGPAASAGIQPGDIVLSLNDTLVETQADVAALEAKAGKQVAVLIQRNHARSFVSVAVR</sequence>
<dbReference type="EC" id="3.4.21.107" evidence="4"/>
<feature type="domain" description="PDZ" evidence="13">
    <location>
        <begin position="302"/>
        <end position="394"/>
    </location>
</feature>
<keyword evidence="8" id="KW-0378">Hydrolase</keyword>
<evidence type="ECO:0000313" key="14">
    <source>
        <dbReference type="EMBL" id="KAE8761849.1"/>
    </source>
</evidence>
<keyword evidence="6" id="KW-0645">Protease</keyword>
<feature type="domain" description="PDZ" evidence="13">
    <location>
        <begin position="421"/>
        <end position="499"/>
    </location>
</feature>
<keyword evidence="7" id="KW-0574">Periplasm</keyword>
<evidence type="ECO:0000256" key="1">
    <source>
        <dbReference type="ARBA" id="ARBA00001772"/>
    </source>
</evidence>
<dbReference type="AlphaFoldDB" id="A0A6N6WPG7"/>
<dbReference type="SMART" id="SM00228">
    <property type="entry name" value="PDZ"/>
    <property type="match status" value="2"/>
</dbReference>
<evidence type="ECO:0000256" key="11">
    <source>
        <dbReference type="ARBA" id="ARBA00032850"/>
    </source>
</evidence>
<comment type="caution">
    <text evidence="14">The sequence shown here is derived from an EMBL/GenBank/DDBJ whole genome shotgun (WGS) entry which is preliminary data.</text>
</comment>
<dbReference type="InterPro" id="IPR001478">
    <property type="entry name" value="PDZ"/>
</dbReference>
<keyword evidence="9" id="KW-0720">Serine protease</keyword>
<dbReference type="Pfam" id="PF13180">
    <property type="entry name" value="PDZ_2"/>
    <property type="match status" value="1"/>
</dbReference>
<dbReference type="OrthoDB" id="9758917at2"/>
<dbReference type="GO" id="GO:0006508">
    <property type="term" value="P:proteolysis"/>
    <property type="evidence" value="ECO:0007669"/>
    <property type="project" value="UniProtKB-KW"/>
</dbReference>
<reference evidence="14 15" key="1">
    <citation type="journal article" date="2020" name="Int. J. Syst. Evol. Microbiol.">
        <title>Paraburkholderia madseniana sp. nov., a phenolic acid-degrading bacterium isolated from acidic forest soil.</title>
        <authorList>
            <person name="Wilhelm R.C."/>
            <person name="Murphy S.J.L."/>
            <person name="Feriancek N.M."/>
            <person name="Karasz D.C."/>
            <person name="DeRito C.M."/>
            <person name="Newman J.D."/>
            <person name="Buckley D.H."/>
        </authorList>
    </citation>
    <scope>NUCLEOTIDE SEQUENCE [LARGE SCALE GENOMIC DNA]</scope>
    <source>
        <strain evidence="14 15">RP11</strain>
    </source>
</reference>
<comment type="similarity">
    <text evidence="3">Belongs to the peptidase S1C family.</text>
</comment>
<dbReference type="Gene3D" id="2.40.10.120">
    <property type="match status" value="1"/>
</dbReference>
<dbReference type="SUPFAM" id="SSF50156">
    <property type="entry name" value="PDZ domain-like"/>
    <property type="match status" value="2"/>
</dbReference>
<dbReference type="Gene3D" id="2.30.42.10">
    <property type="match status" value="2"/>
</dbReference>
<evidence type="ECO:0000313" key="15">
    <source>
        <dbReference type="Proteomes" id="UP000463700"/>
    </source>
</evidence>
<evidence type="ECO:0000256" key="3">
    <source>
        <dbReference type="ARBA" id="ARBA00010541"/>
    </source>
</evidence>
<keyword evidence="10" id="KW-0346">Stress response</keyword>
<dbReference type="InterPro" id="IPR009003">
    <property type="entry name" value="Peptidase_S1_PA"/>
</dbReference>
<proteinExistence type="inferred from homology"/>
<dbReference type="SUPFAM" id="SSF50494">
    <property type="entry name" value="Trypsin-like serine proteases"/>
    <property type="match status" value="1"/>
</dbReference>
<dbReference type="PANTHER" id="PTHR22939">
    <property type="entry name" value="SERINE PROTEASE FAMILY S1C HTRA-RELATED"/>
    <property type="match status" value="1"/>
</dbReference>
<dbReference type="Proteomes" id="UP000463700">
    <property type="component" value="Unassembled WGS sequence"/>
</dbReference>
<evidence type="ECO:0000256" key="9">
    <source>
        <dbReference type="ARBA" id="ARBA00022825"/>
    </source>
</evidence>
<dbReference type="InterPro" id="IPR001940">
    <property type="entry name" value="Peptidase_S1C"/>
</dbReference>
<accession>A0A6N6WPG7</accession>
<evidence type="ECO:0000256" key="2">
    <source>
        <dbReference type="ARBA" id="ARBA00004418"/>
    </source>
</evidence>
<evidence type="ECO:0000256" key="7">
    <source>
        <dbReference type="ARBA" id="ARBA00022764"/>
    </source>
</evidence>
<feature type="region of interest" description="Disordered" evidence="12">
    <location>
        <begin position="406"/>
        <end position="426"/>
    </location>
</feature>
<dbReference type="Pfam" id="PF13365">
    <property type="entry name" value="Trypsin_2"/>
    <property type="match status" value="1"/>
</dbReference>
<protein>
    <recommendedName>
        <fullName evidence="5">Probable periplasmic serine endoprotease DegP-like</fullName>
        <ecNumber evidence="4">3.4.21.107</ecNumber>
    </recommendedName>
    <alternativeName>
        <fullName evidence="11">Protease Do</fullName>
    </alternativeName>
</protein>
<organism evidence="14 15">
    <name type="scientific">Paraburkholderia madseniana</name>
    <dbReference type="NCBI Taxonomy" id="2599607"/>
    <lineage>
        <taxon>Bacteria</taxon>
        <taxon>Pseudomonadati</taxon>
        <taxon>Pseudomonadota</taxon>
        <taxon>Betaproteobacteria</taxon>
        <taxon>Burkholderiales</taxon>
        <taxon>Burkholderiaceae</taxon>
        <taxon>Paraburkholderia</taxon>
    </lineage>
</organism>
<dbReference type="InterPro" id="IPR036034">
    <property type="entry name" value="PDZ_sf"/>
</dbReference>